<proteinExistence type="predicted"/>
<dbReference type="EMBL" id="JALBCA010000030">
    <property type="protein sequence ID" value="KAI2388559.1"/>
    <property type="molecule type" value="Genomic_DNA"/>
</dbReference>
<name>A0ACB8UYV9_9EURO</name>
<organism evidence="1">
    <name type="scientific">Ophidiomyces ophidiicola</name>
    <dbReference type="NCBI Taxonomy" id="1387563"/>
    <lineage>
        <taxon>Eukaryota</taxon>
        <taxon>Fungi</taxon>
        <taxon>Dikarya</taxon>
        <taxon>Ascomycota</taxon>
        <taxon>Pezizomycotina</taxon>
        <taxon>Eurotiomycetes</taxon>
        <taxon>Eurotiomycetidae</taxon>
        <taxon>Onygenales</taxon>
        <taxon>Onygenaceae</taxon>
        <taxon>Ophidiomyces</taxon>
    </lineage>
</organism>
<comment type="caution">
    <text evidence="1">The sequence shown here is derived from an EMBL/GenBank/DDBJ whole genome shotgun (WGS) entry which is preliminary data.</text>
</comment>
<evidence type="ECO:0000313" key="1">
    <source>
        <dbReference type="EMBL" id="KAI2388559.1"/>
    </source>
</evidence>
<sequence length="464" mass="51672">MASPKRGNENSSLPERSRVPLPNSLENTPSVPALEKKAVTPAGQPRRSLSFGRVSARRSSRGFAFPDTNIRAPATPHGLRAFQRRAAANTPARERRKSIRVQRETPLDILKNLGKALAPTSEIIKSSPSNETEVEPQGSDELDRDSDISVPRLSLPMEEMNVIDDDDGSPEIVPPRLSLLFDEDDITQRSIEMPRRERTAHESAIMSRHSLTSTRFSEHFGDASRMEDTEEGLELEEQYGSFAQDELDITTEHPILDAGGETEDLRRFNFDFSFPTPDAPQFTEVQPEDFVLDATLPLLDYVAISSDSDFGAEGLEPIVAEVLPEASPPQRSPQEGSVDVPWHSLSPKTKKTLKLSKHGTPVPTLPRGIIKRLATRFARTSSAGKTKIPKESLAALERATEWFFEQTSEDLTAYSKHSNRKTIDESDIIALMRRQRQVGKNASVFALAQKHLPAELLQEIRLKE</sequence>
<reference evidence="1" key="1">
    <citation type="journal article" date="2022" name="bioRxiv">
        <title>Population genetic analysis of Ophidiomyces ophidiicola, the causative agent of snake fungal disease, indicates recent introductions to the USA.</title>
        <authorList>
            <person name="Ladner J.T."/>
            <person name="Palmer J.M."/>
            <person name="Ettinger C.L."/>
            <person name="Stajich J.E."/>
            <person name="Farrell T.M."/>
            <person name="Glorioso B.M."/>
            <person name="Lawson B."/>
            <person name="Price S.J."/>
            <person name="Stengle A.G."/>
            <person name="Grear D.A."/>
            <person name="Lorch J.M."/>
        </authorList>
    </citation>
    <scope>NUCLEOTIDE SEQUENCE</scope>
    <source>
        <strain evidence="1">NWHC 24266-5</strain>
    </source>
</reference>
<gene>
    <name evidence="1" type="ORF">LOY88_002542</name>
</gene>
<protein>
    <submittedName>
        <fullName evidence="1">Uncharacterized protein</fullName>
    </submittedName>
</protein>
<accession>A0ACB8UYV9</accession>